<organism evidence="3 4">
    <name type="scientific">Ideonella lacteola</name>
    <dbReference type="NCBI Taxonomy" id="2984193"/>
    <lineage>
        <taxon>Bacteria</taxon>
        <taxon>Pseudomonadati</taxon>
        <taxon>Pseudomonadota</taxon>
        <taxon>Betaproteobacteria</taxon>
        <taxon>Burkholderiales</taxon>
        <taxon>Sphaerotilaceae</taxon>
        <taxon>Ideonella</taxon>
    </lineage>
</organism>
<feature type="region of interest" description="Disordered" evidence="1">
    <location>
        <begin position="38"/>
        <end position="75"/>
    </location>
</feature>
<feature type="compositionally biased region" description="Low complexity" evidence="1">
    <location>
        <begin position="38"/>
        <end position="57"/>
    </location>
</feature>
<dbReference type="RefSeq" id="WP_341426540.1">
    <property type="nucleotide sequence ID" value="NZ_JBBUTG010000009.1"/>
</dbReference>
<evidence type="ECO:0000313" key="4">
    <source>
        <dbReference type="Proteomes" id="UP001371218"/>
    </source>
</evidence>
<evidence type="ECO:0000256" key="1">
    <source>
        <dbReference type="SAM" id="MobiDB-lite"/>
    </source>
</evidence>
<protein>
    <submittedName>
        <fullName evidence="3">DUF3224 domain-containing protein</fullName>
    </submittedName>
</protein>
<comment type="caution">
    <text evidence="3">The sequence shown here is derived from an EMBL/GenBank/DDBJ whole genome shotgun (WGS) entry which is preliminary data.</text>
</comment>
<evidence type="ECO:0000256" key="2">
    <source>
        <dbReference type="SAM" id="SignalP"/>
    </source>
</evidence>
<evidence type="ECO:0000313" key="3">
    <source>
        <dbReference type="EMBL" id="MEK8032126.1"/>
    </source>
</evidence>
<feature type="signal peptide" evidence="2">
    <location>
        <begin position="1"/>
        <end position="36"/>
    </location>
</feature>
<dbReference type="Proteomes" id="UP001371218">
    <property type="component" value="Unassembled WGS sequence"/>
</dbReference>
<feature type="chain" id="PRO_5046198663" evidence="2">
    <location>
        <begin position="37"/>
        <end position="183"/>
    </location>
</feature>
<keyword evidence="2" id="KW-0732">Signal</keyword>
<gene>
    <name evidence="3" type="ORF">AACH06_14965</name>
</gene>
<dbReference type="InterPro" id="IPR006311">
    <property type="entry name" value="TAT_signal"/>
</dbReference>
<proteinExistence type="predicted"/>
<keyword evidence="4" id="KW-1185">Reference proteome</keyword>
<sequence>MPASTFTRARTRRRMLRATAALAVSPCLIGTPAVNATPSNANTPAPSTAPTNPPTATGQFEVKIGPPEPMVTPADAPAIGRRRLDKTYRGDLQGSALGEMVFAGQPQAGEAAYTALESFVGTLHGRSGGLALAHLGVMHAGGQEVRILIVPGSGTGELAGIQGELLLRIESGVHHYTLNYQFN</sequence>
<dbReference type="Gene3D" id="2.40.350.10">
    <property type="entry name" value="SO1590-like"/>
    <property type="match status" value="1"/>
</dbReference>
<dbReference type="SUPFAM" id="SSF159238">
    <property type="entry name" value="SO1590-like"/>
    <property type="match status" value="1"/>
</dbReference>
<dbReference type="Pfam" id="PF11528">
    <property type="entry name" value="DUF3224"/>
    <property type="match status" value="1"/>
</dbReference>
<dbReference type="EMBL" id="JBBUTG010000009">
    <property type="protein sequence ID" value="MEK8032126.1"/>
    <property type="molecule type" value="Genomic_DNA"/>
</dbReference>
<dbReference type="PROSITE" id="PS51318">
    <property type="entry name" value="TAT"/>
    <property type="match status" value="1"/>
</dbReference>
<dbReference type="InterPro" id="IPR023159">
    <property type="entry name" value="SO1590-like_sf"/>
</dbReference>
<accession>A0ABU9BQ87</accession>
<reference evidence="3 4" key="1">
    <citation type="submission" date="2024-04" db="EMBL/GenBank/DDBJ databases">
        <title>Novel species of the genus Ideonella isolated from streams.</title>
        <authorList>
            <person name="Lu H."/>
        </authorList>
    </citation>
    <scope>NUCLEOTIDE SEQUENCE [LARGE SCALE GENOMIC DNA]</scope>
    <source>
        <strain evidence="3 4">DXS29W</strain>
    </source>
</reference>
<dbReference type="InterPro" id="IPR021607">
    <property type="entry name" value="DUF3224"/>
</dbReference>
<name>A0ABU9BQ87_9BURK</name>